<protein>
    <submittedName>
        <fullName evidence="3">Uncharacterized protein</fullName>
    </submittedName>
</protein>
<dbReference type="Proteomes" id="UP000708208">
    <property type="component" value="Unassembled WGS sequence"/>
</dbReference>
<dbReference type="AlphaFoldDB" id="A0A8J2PK17"/>
<reference evidence="3" key="1">
    <citation type="submission" date="2021-06" db="EMBL/GenBank/DDBJ databases">
        <authorList>
            <person name="Hodson N. C."/>
            <person name="Mongue J. A."/>
            <person name="Jaron S. K."/>
        </authorList>
    </citation>
    <scope>NUCLEOTIDE SEQUENCE</scope>
</reference>
<keyword evidence="1" id="KW-0175">Coiled coil</keyword>
<evidence type="ECO:0000256" key="2">
    <source>
        <dbReference type="SAM" id="Phobius"/>
    </source>
</evidence>
<feature type="transmembrane region" description="Helical" evidence="2">
    <location>
        <begin position="6"/>
        <end position="26"/>
    </location>
</feature>
<accession>A0A8J2PK17</accession>
<keyword evidence="2" id="KW-0472">Membrane</keyword>
<evidence type="ECO:0000313" key="4">
    <source>
        <dbReference type="Proteomes" id="UP000708208"/>
    </source>
</evidence>
<evidence type="ECO:0000256" key="1">
    <source>
        <dbReference type="SAM" id="Coils"/>
    </source>
</evidence>
<evidence type="ECO:0000313" key="3">
    <source>
        <dbReference type="EMBL" id="CAG7833593.1"/>
    </source>
</evidence>
<keyword evidence="2" id="KW-0812">Transmembrane</keyword>
<sequence>MTSRSHHVTFAIGCTIVVVVTLLFLLQKTHTQLQDVQIRLLHSESKHRSLSRQFDSLYEYKERLEKSFINLKNERSSLLEIDDAAKEDLSLSRTNCDKQLKNLQDELSACRDKEAVTSLREGNFPLKPKTTQPLLAPLSVARESHQPAPTNARILKLNPSPAFPLNKLNVGDLKEQKENEAIQSPIALQFLYITSASEPYLEHITPGHNLTSKDHYSINGVWIQ</sequence>
<keyword evidence="2" id="KW-1133">Transmembrane helix</keyword>
<gene>
    <name evidence="3" type="ORF">AFUS01_LOCUS43201</name>
</gene>
<keyword evidence="4" id="KW-1185">Reference proteome</keyword>
<dbReference type="OrthoDB" id="10529834at2759"/>
<organism evidence="3 4">
    <name type="scientific">Allacma fusca</name>
    <dbReference type="NCBI Taxonomy" id="39272"/>
    <lineage>
        <taxon>Eukaryota</taxon>
        <taxon>Metazoa</taxon>
        <taxon>Ecdysozoa</taxon>
        <taxon>Arthropoda</taxon>
        <taxon>Hexapoda</taxon>
        <taxon>Collembola</taxon>
        <taxon>Symphypleona</taxon>
        <taxon>Sminthuridae</taxon>
        <taxon>Allacma</taxon>
    </lineage>
</organism>
<name>A0A8J2PK17_9HEXA</name>
<comment type="caution">
    <text evidence="3">The sequence shown here is derived from an EMBL/GenBank/DDBJ whole genome shotgun (WGS) entry which is preliminary data.</text>
</comment>
<dbReference type="EMBL" id="CAJVCH010569946">
    <property type="protein sequence ID" value="CAG7833593.1"/>
    <property type="molecule type" value="Genomic_DNA"/>
</dbReference>
<feature type="coiled-coil region" evidence="1">
    <location>
        <begin position="86"/>
        <end position="113"/>
    </location>
</feature>
<proteinExistence type="predicted"/>